<accession>A0A9X3XQ01</accession>
<evidence type="ECO:0000313" key="3">
    <source>
        <dbReference type="EMBL" id="MDC4241137.1"/>
    </source>
</evidence>
<evidence type="ECO:0000313" key="4">
    <source>
        <dbReference type="Proteomes" id="UP001141183"/>
    </source>
</evidence>
<feature type="coiled-coil region" evidence="1">
    <location>
        <begin position="277"/>
        <end position="311"/>
    </location>
</feature>
<dbReference type="InterPro" id="IPR031584">
    <property type="entry name" value="Put_ABC_export"/>
</dbReference>
<dbReference type="AlphaFoldDB" id="A0A9X3XQ01"/>
<organism evidence="3 4">
    <name type="scientific">Clostridium tertium</name>
    <dbReference type="NCBI Taxonomy" id="1559"/>
    <lineage>
        <taxon>Bacteria</taxon>
        <taxon>Bacillati</taxon>
        <taxon>Bacillota</taxon>
        <taxon>Clostridia</taxon>
        <taxon>Eubacteriales</taxon>
        <taxon>Clostridiaceae</taxon>
        <taxon>Clostridium</taxon>
    </lineage>
</organism>
<feature type="transmembrane region" description="Helical" evidence="2">
    <location>
        <begin position="255"/>
        <end position="274"/>
    </location>
</feature>
<feature type="transmembrane region" description="Helical" evidence="2">
    <location>
        <begin position="151"/>
        <end position="176"/>
    </location>
</feature>
<keyword evidence="1" id="KW-0175">Coiled coil</keyword>
<sequence>MNDLKVLVYLDLLKIKNFFFQIFHHPLLFLKKLFSIIIFFGLCFSSFIVSIFKNESKASIAPEMQQSALGIIAIISLVFILFVLANYLNDYAPSNFSISDISYLFPSPINNKLILFYSMIRSAIKGVASFFLTFIFIILMLLAFTNLSLIGLLPIALGFFFIFLFFISLSYLFFAIKVKTGLVKGLKFISYILQGIACLILLFYLYKFWSLNFNFNELSMSIFDSFLVKLPIISSIIKFISLLLTETITPPIFDILYLLSLIIINCFLFITLNVEYYEEIAEKVSTQNEKLKQLKNNKRDVHSQMEKDIKKVNLNSSSKERWGSLSLYWKASIIRKRKQTSLKKYLLFLVNIIIGIIGGYVTLKGNQLVSLLVISIGTVYIVLISSNFSELSRELKNVYIYIIPGKPINKILSTVLDELLMLAIRISIMLIPSIILDYKFLILGIGCYLITIAFSLVVKLLNLIVILLMPKDNESGPGILVTFVLMILIMIPFVATVATYSITTNPYIAFGVLTVIVGIYISLLMLLCNKIFDFIEY</sequence>
<proteinExistence type="predicted"/>
<name>A0A9X3XQ01_9CLOT</name>
<feature type="transmembrane region" description="Helical" evidence="2">
    <location>
        <begin position="68"/>
        <end position="88"/>
    </location>
</feature>
<dbReference type="Proteomes" id="UP001141183">
    <property type="component" value="Unassembled WGS sequence"/>
</dbReference>
<keyword evidence="2" id="KW-1133">Transmembrane helix</keyword>
<feature type="transmembrane region" description="Helical" evidence="2">
    <location>
        <begin position="369"/>
        <end position="390"/>
    </location>
</feature>
<feature type="transmembrane region" description="Helical" evidence="2">
    <location>
        <begin position="345"/>
        <end position="363"/>
    </location>
</feature>
<dbReference type="EMBL" id="JAMRYU010000013">
    <property type="protein sequence ID" value="MDC4241137.1"/>
    <property type="molecule type" value="Genomic_DNA"/>
</dbReference>
<feature type="transmembrane region" description="Helical" evidence="2">
    <location>
        <begin position="441"/>
        <end position="468"/>
    </location>
</feature>
<evidence type="ECO:0000256" key="2">
    <source>
        <dbReference type="SAM" id="Phobius"/>
    </source>
</evidence>
<keyword evidence="2" id="KW-0472">Membrane</keyword>
<reference evidence="3" key="1">
    <citation type="submission" date="2022-05" db="EMBL/GenBank/DDBJ databases">
        <title>Draft genome sequence of Clostridium tertium strain CP3 isolated from Peru.</title>
        <authorList>
            <person name="Hurtado R."/>
            <person name="Lima L."/>
            <person name="Sousa T."/>
            <person name="Jaiswal A.K."/>
            <person name="Tiwari S."/>
            <person name="Maturrano L."/>
            <person name="Brenig B."/>
            <person name="Azevedo V."/>
        </authorList>
    </citation>
    <scope>NUCLEOTIDE SEQUENCE</scope>
    <source>
        <strain evidence="3">CP3</strain>
    </source>
</reference>
<evidence type="ECO:0000256" key="1">
    <source>
        <dbReference type="SAM" id="Coils"/>
    </source>
</evidence>
<feature type="transmembrane region" description="Helical" evidence="2">
    <location>
        <begin position="508"/>
        <end position="528"/>
    </location>
</feature>
<feature type="transmembrane region" description="Helical" evidence="2">
    <location>
        <begin position="411"/>
        <end position="435"/>
    </location>
</feature>
<keyword evidence="2" id="KW-0812">Transmembrane</keyword>
<feature type="transmembrane region" description="Helical" evidence="2">
    <location>
        <begin position="33"/>
        <end position="52"/>
    </location>
</feature>
<dbReference type="RefSeq" id="WP_142690259.1">
    <property type="nucleotide sequence ID" value="NZ_JAMRYU010000013.1"/>
</dbReference>
<feature type="transmembrane region" description="Helical" evidence="2">
    <location>
        <begin position="188"/>
        <end position="206"/>
    </location>
</feature>
<feature type="transmembrane region" description="Helical" evidence="2">
    <location>
        <begin position="480"/>
        <end position="502"/>
    </location>
</feature>
<gene>
    <name evidence="3" type="ORF">NE398_13295</name>
</gene>
<protein>
    <submittedName>
        <fullName evidence="3">ABC exporter domain-containing protein</fullName>
    </submittedName>
</protein>
<comment type="caution">
    <text evidence="3">The sequence shown here is derived from an EMBL/GenBank/DDBJ whole genome shotgun (WGS) entry which is preliminary data.</text>
</comment>
<keyword evidence="4" id="KW-1185">Reference proteome</keyword>
<dbReference type="Pfam" id="PF16962">
    <property type="entry name" value="ABC_export"/>
    <property type="match status" value="1"/>
</dbReference>
<feature type="transmembrane region" description="Helical" evidence="2">
    <location>
        <begin position="123"/>
        <end position="144"/>
    </location>
</feature>